<evidence type="ECO:0000256" key="2">
    <source>
        <dbReference type="ARBA" id="ARBA00023136"/>
    </source>
</evidence>
<evidence type="ECO:0008006" key="8">
    <source>
        <dbReference type="Google" id="ProtNLM"/>
    </source>
</evidence>
<dbReference type="Proteomes" id="UP000286071">
    <property type="component" value="Unassembled WGS sequence"/>
</dbReference>
<feature type="chain" id="PRO_5019133844" description="TonB-dependent receptor" evidence="5">
    <location>
        <begin position="32"/>
        <end position="341"/>
    </location>
</feature>
<proteinExistence type="predicted"/>
<sequence length="341" mass="36785">MVMPSLRRTRRTVLPFAVLSVTALFPHLALACASCGCTLSSDWDNLGISNSSGLKLDLRYDYLNQNQLRSGTHTISPSAASQISNNGNPQEVEKYTRNDYLTLGLDYSFNPSWGVDLQVPYIFRSHSTLGTASDGTTAGDGGGQYDSKTSSLGDVKIIGRYQGFTPQHNLGVMFGLKLPTGAHDDTAASSDPTSPDPVAIDRGLQPGTGTTDGILGVYYMDSLNKNWDYFGQAMVQKALNSSDHYRPGDGVNLNVGLRYMGNAYVMPQIQLNVRHVEHDDGANADTISTGGTLAYLSPGVTVPVSKKTSLYSFVQLPVYQNVNGVQLAPRYTATLGARYSF</sequence>
<comment type="subcellular location">
    <subcellularLocation>
        <location evidence="1">Cell outer membrane</location>
    </subcellularLocation>
</comment>
<evidence type="ECO:0000313" key="7">
    <source>
        <dbReference type="Proteomes" id="UP000286071"/>
    </source>
</evidence>
<dbReference type="InterPro" id="IPR036942">
    <property type="entry name" value="Beta-barrel_TonB_sf"/>
</dbReference>
<protein>
    <recommendedName>
        <fullName evidence="8">TonB-dependent receptor</fullName>
    </recommendedName>
</protein>
<dbReference type="EMBL" id="MOBJ01000008">
    <property type="protein sequence ID" value="RON09143.1"/>
    <property type="molecule type" value="Genomic_DNA"/>
</dbReference>
<accession>A0A423H7H3</accession>
<dbReference type="SUPFAM" id="SSF56935">
    <property type="entry name" value="Porins"/>
    <property type="match status" value="1"/>
</dbReference>
<reference evidence="6 7" key="1">
    <citation type="submission" date="2016-10" db="EMBL/GenBank/DDBJ databases">
        <title>Comparative genome analysis of multiple Pseudomonas spp. focuses on biocontrol and plant growth promoting traits.</title>
        <authorList>
            <person name="Tao X.-Y."/>
            <person name="Taylor C.G."/>
        </authorList>
    </citation>
    <scope>NUCLEOTIDE SEQUENCE [LARGE SCALE GENOMIC DNA]</scope>
    <source>
        <strain evidence="6 7">48H11</strain>
    </source>
</reference>
<dbReference type="GO" id="GO:0009279">
    <property type="term" value="C:cell outer membrane"/>
    <property type="evidence" value="ECO:0007669"/>
    <property type="project" value="UniProtKB-SubCell"/>
</dbReference>
<organism evidence="6 7">
    <name type="scientific">Pseudomonas brassicacearum</name>
    <dbReference type="NCBI Taxonomy" id="930166"/>
    <lineage>
        <taxon>Bacteria</taxon>
        <taxon>Pseudomonadati</taxon>
        <taxon>Pseudomonadota</taxon>
        <taxon>Gammaproteobacteria</taxon>
        <taxon>Pseudomonadales</taxon>
        <taxon>Pseudomonadaceae</taxon>
        <taxon>Pseudomonas</taxon>
    </lineage>
</organism>
<name>A0A423H7H3_9PSED</name>
<feature type="region of interest" description="Disordered" evidence="4">
    <location>
        <begin position="183"/>
        <end position="205"/>
    </location>
</feature>
<dbReference type="OrthoDB" id="7493123at2"/>
<keyword evidence="5" id="KW-0732">Signal</keyword>
<evidence type="ECO:0000256" key="3">
    <source>
        <dbReference type="ARBA" id="ARBA00023237"/>
    </source>
</evidence>
<gene>
    <name evidence="6" type="ORF">BK659_12990</name>
</gene>
<dbReference type="AlphaFoldDB" id="A0A423H7H3"/>
<dbReference type="PROSITE" id="PS51257">
    <property type="entry name" value="PROKAR_LIPOPROTEIN"/>
    <property type="match status" value="1"/>
</dbReference>
<evidence type="ECO:0000256" key="4">
    <source>
        <dbReference type="SAM" id="MobiDB-lite"/>
    </source>
</evidence>
<dbReference type="RefSeq" id="WP_123425543.1">
    <property type="nucleotide sequence ID" value="NZ_MOBJ01000008.1"/>
</dbReference>
<evidence type="ECO:0000256" key="5">
    <source>
        <dbReference type="SAM" id="SignalP"/>
    </source>
</evidence>
<keyword evidence="2" id="KW-0472">Membrane</keyword>
<keyword evidence="3" id="KW-0998">Cell outer membrane</keyword>
<evidence type="ECO:0000256" key="1">
    <source>
        <dbReference type="ARBA" id="ARBA00004442"/>
    </source>
</evidence>
<evidence type="ECO:0000313" key="6">
    <source>
        <dbReference type="EMBL" id="RON09143.1"/>
    </source>
</evidence>
<comment type="caution">
    <text evidence="6">The sequence shown here is derived from an EMBL/GenBank/DDBJ whole genome shotgun (WGS) entry which is preliminary data.</text>
</comment>
<feature type="signal peptide" evidence="5">
    <location>
        <begin position="1"/>
        <end position="31"/>
    </location>
</feature>
<dbReference type="Gene3D" id="2.40.170.20">
    <property type="entry name" value="TonB-dependent receptor, beta-barrel domain"/>
    <property type="match status" value="1"/>
</dbReference>